<feature type="domain" description="Integrase catalytic" evidence="1">
    <location>
        <begin position="19"/>
        <end position="75"/>
    </location>
</feature>
<dbReference type="GO" id="GO:0015074">
    <property type="term" value="P:DNA integration"/>
    <property type="evidence" value="ECO:0007669"/>
    <property type="project" value="InterPro"/>
</dbReference>
<dbReference type="InterPro" id="IPR001584">
    <property type="entry name" value="Integrase_cat-core"/>
</dbReference>
<accession>A0A6J6XXL3</accession>
<proteinExistence type="predicted"/>
<protein>
    <submittedName>
        <fullName evidence="2">Unannotated protein</fullName>
    </submittedName>
</protein>
<name>A0A6J6XXL3_9ZZZZ</name>
<evidence type="ECO:0000313" key="2">
    <source>
        <dbReference type="EMBL" id="CAB4798397.1"/>
    </source>
</evidence>
<dbReference type="SUPFAM" id="SSF53098">
    <property type="entry name" value="Ribonuclease H-like"/>
    <property type="match status" value="1"/>
</dbReference>
<dbReference type="Pfam" id="PF13683">
    <property type="entry name" value="rve_3"/>
    <property type="match status" value="1"/>
</dbReference>
<dbReference type="AlphaFoldDB" id="A0A6J6XXL3"/>
<evidence type="ECO:0000259" key="1">
    <source>
        <dbReference type="Pfam" id="PF13683"/>
    </source>
</evidence>
<reference evidence="2" key="1">
    <citation type="submission" date="2020-05" db="EMBL/GenBank/DDBJ databases">
        <authorList>
            <person name="Chiriac C."/>
            <person name="Salcher M."/>
            <person name="Ghai R."/>
            <person name="Kavagutti S V."/>
        </authorList>
    </citation>
    <scope>NUCLEOTIDE SEQUENCE</scope>
</reference>
<gene>
    <name evidence="2" type="ORF">UFOPK3001_00792</name>
</gene>
<dbReference type="InterPro" id="IPR012337">
    <property type="entry name" value="RNaseH-like_sf"/>
</dbReference>
<sequence length="111" mass="12574">MQYLSVRYSDRLADNEIVASVGSKGDSFDNAMAESFNGLYKWELIYPKGPWRGIDDVEFATLTYVDWFNNRRLHGEIEPGPGFTTPAAFEADRYRQTISAEPATTQTTEPL</sequence>
<organism evidence="2">
    <name type="scientific">freshwater metagenome</name>
    <dbReference type="NCBI Taxonomy" id="449393"/>
    <lineage>
        <taxon>unclassified sequences</taxon>
        <taxon>metagenomes</taxon>
        <taxon>ecological metagenomes</taxon>
    </lineage>
</organism>
<dbReference type="EMBL" id="CAFAAJ010000039">
    <property type="protein sequence ID" value="CAB4798397.1"/>
    <property type="molecule type" value="Genomic_DNA"/>
</dbReference>